<reference evidence="2 3" key="1">
    <citation type="submission" date="2024-10" db="EMBL/GenBank/DDBJ databases">
        <title>The Natural Products Discovery Center: Release of the First 8490 Sequenced Strains for Exploring Actinobacteria Biosynthetic Diversity.</title>
        <authorList>
            <person name="Kalkreuter E."/>
            <person name="Kautsar S.A."/>
            <person name="Yang D."/>
            <person name="Bader C.D."/>
            <person name="Teijaro C.N."/>
            <person name="Fluegel L."/>
            <person name="Davis C.M."/>
            <person name="Simpson J.R."/>
            <person name="Lauterbach L."/>
            <person name="Steele A.D."/>
            <person name="Gui C."/>
            <person name="Meng S."/>
            <person name="Li G."/>
            <person name="Viehrig K."/>
            <person name="Ye F."/>
            <person name="Su P."/>
            <person name="Kiefer A.F."/>
            <person name="Nichols A."/>
            <person name="Cepeda A.J."/>
            <person name="Yan W."/>
            <person name="Fan B."/>
            <person name="Jiang Y."/>
            <person name="Adhikari A."/>
            <person name="Zheng C.-J."/>
            <person name="Schuster L."/>
            <person name="Cowan T.M."/>
            <person name="Smanski M.J."/>
            <person name="Chevrette M.G."/>
            <person name="De Carvalho L.P.S."/>
            <person name="Shen B."/>
        </authorList>
    </citation>
    <scope>NUCLEOTIDE SEQUENCE [LARGE SCALE GENOMIC DNA]</scope>
    <source>
        <strain evidence="2 3">NPDC019481</strain>
    </source>
</reference>
<organism evidence="2 3">
    <name type="scientific">Promicromonospora kroppenstedtii</name>
    <dbReference type="NCBI Taxonomy" id="440482"/>
    <lineage>
        <taxon>Bacteria</taxon>
        <taxon>Bacillati</taxon>
        <taxon>Actinomycetota</taxon>
        <taxon>Actinomycetes</taxon>
        <taxon>Micrococcales</taxon>
        <taxon>Promicromonosporaceae</taxon>
        <taxon>Promicromonospora</taxon>
    </lineage>
</organism>
<name>A0ABW7XNG7_9MICO</name>
<dbReference type="RefSeq" id="WP_397406127.1">
    <property type="nucleotide sequence ID" value="NZ_JBIRYI010000012.1"/>
</dbReference>
<evidence type="ECO:0000313" key="2">
    <source>
        <dbReference type="EMBL" id="MFI2489047.1"/>
    </source>
</evidence>
<accession>A0ABW7XNG7</accession>
<evidence type="ECO:0000256" key="1">
    <source>
        <dbReference type="SAM" id="MobiDB-lite"/>
    </source>
</evidence>
<comment type="caution">
    <text evidence="2">The sequence shown here is derived from an EMBL/GenBank/DDBJ whole genome shotgun (WGS) entry which is preliminary data.</text>
</comment>
<protein>
    <submittedName>
        <fullName evidence="2">Uncharacterized protein</fullName>
    </submittedName>
</protein>
<proteinExistence type="predicted"/>
<sequence length="105" mass="11282">MQQSLPLLTCLPTIHSASTWCPTPSDALPTLIHFREALRLITPAQAARVAVQDRQMIGLARNIGIEDALLRDGLSEADLNDETVSALASTPDGPGRGTLPARRRT</sequence>
<keyword evidence="3" id="KW-1185">Reference proteome</keyword>
<dbReference type="Proteomes" id="UP001611580">
    <property type="component" value="Unassembled WGS sequence"/>
</dbReference>
<feature type="region of interest" description="Disordered" evidence="1">
    <location>
        <begin position="83"/>
        <end position="105"/>
    </location>
</feature>
<dbReference type="EMBL" id="JBIRYI010000012">
    <property type="protein sequence ID" value="MFI2489047.1"/>
    <property type="molecule type" value="Genomic_DNA"/>
</dbReference>
<evidence type="ECO:0000313" key="3">
    <source>
        <dbReference type="Proteomes" id="UP001611580"/>
    </source>
</evidence>
<gene>
    <name evidence="2" type="ORF">ACH47X_19210</name>
</gene>